<comment type="function">
    <text evidence="19">Lipase which is essential for lysis of subvacuolar cytoplasm to vacuole targeted bodies and intravacuolar autophagic bodies. Involved in the lysis of intravacuolar multivesicular body (MVB) vesicles. The intravacuolar membrane disintegration by ATG15 is critical to life span extension.</text>
</comment>
<dbReference type="OMA" id="REWANTS"/>
<keyword evidence="10" id="KW-0967">Endosome</keyword>
<keyword evidence="22" id="KW-0732">Signal</keyword>
<dbReference type="RefSeq" id="XP_003015403.1">
    <property type="nucleotide sequence ID" value="XM_003015357.1"/>
</dbReference>
<evidence type="ECO:0000256" key="6">
    <source>
        <dbReference type="ARBA" id="ARBA00013279"/>
    </source>
</evidence>
<evidence type="ECO:0000256" key="15">
    <source>
        <dbReference type="ARBA" id="ARBA00023006"/>
    </source>
</evidence>
<dbReference type="KEGG" id="abe:ARB_06528"/>
<evidence type="ECO:0000256" key="13">
    <source>
        <dbReference type="ARBA" id="ARBA00022968"/>
    </source>
</evidence>
<dbReference type="EC" id="3.1.1.3" evidence="6"/>
<feature type="region of interest" description="Disordered" evidence="21">
    <location>
        <begin position="482"/>
        <end position="503"/>
    </location>
</feature>
<dbReference type="GO" id="GO:0004620">
    <property type="term" value="F:phospholipase activity"/>
    <property type="evidence" value="ECO:0007669"/>
    <property type="project" value="TreeGrafter"/>
</dbReference>
<evidence type="ECO:0000256" key="1">
    <source>
        <dbReference type="ARBA" id="ARBA00001024"/>
    </source>
</evidence>
<evidence type="ECO:0000256" key="17">
    <source>
        <dbReference type="ARBA" id="ARBA00023136"/>
    </source>
</evidence>
<dbReference type="InterPro" id="IPR050805">
    <property type="entry name" value="ATG15_Lipase"/>
</dbReference>
<dbReference type="EMBL" id="ABSU01000005">
    <property type="protein sequence ID" value="EFE34763.1"/>
    <property type="molecule type" value="Genomic_DNA"/>
</dbReference>
<dbReference type="eggNOG" id="KOG4540">
    <property type="taxonomic scope" value="Eukaryota"/>
</dbReference>
<dbReference type="FunFam" id="3.40.50.1820:FF:000129">
    <property type="entry name" value="Autophagy related lipase Atg15, putative"/>
    <property type="match status" value="1"/>
</dbReference>
<protein>
    <recommendedName>
        <fullName evidence="7">Putative lipase ATG15</fullName>
        <ecNumber evidence="6">3.1.1.3</ecNumber>
    </recommendedName>
    <alternativeName>
        <fullName evidence="20">Autophagy-related protein 15</fullName>
    </alternativeName>
    <alternativeName>
        <fullName evidence="8">Putative lipase atg15</fullName>
    </alternativeName>
</protein>
<keyword evidence="12" id="KW-0442">Lipid degradation</keyword>
<accession>D4AQL9</accession>
<gene>
    <name evidence="23" type="ORF">ARB_06528</name>
</gene>
<dbReference type="GO" id="GO:0046461">
    <property type="term" value="P:neutral lipid catabolic process"/>
    <property type="evidence" value="ECO:0007669"/>
    <property type="project" value="TreeGrafter"/>
</dbReference>
<proteinExistence type="inferred from homology"/>
<keyword evidence="18" id="KW-0325">Glycoprotein</keyword>
<organism evidence="23 24">
    <name type="scientific">Arthroderma benhamiae (strain ATCC MYA-4681 / CBS 112371)</name>
    <name type="common">Trichophyton mentagrophytes</name>
    <dbReference type="NCBI Taxonomy" id="663331"/>
    <lineage>
        <taxon>Eukaryota</taxon>
        <taxon>Fungi</taxon>
        <taxon>Dikarya</taxon>
        <taxon>Ascomycota</taxon>
        <taxon>Pezizomycotina</taxon>
        <taxon>Eurotiomycetes</taxon>
        <taxon>Eurotiomycetidae</taxon>
        <taxon>Onygenales</taxon>
        <taxon>Arthrodermataceae</taxon>
        <taxon>Trichophyton</taxon>
    </lineage>
</organism>
<dbReference type="PANTHER" id="PTHR47175:SF2">
    <property type="entry name" value="LIPASE ATG15-RELATED"/>
    <property type="match status" value="1"/>
</dbReference>
<evidence type="ECO:0000313" key="23">
    <source>
        <dbReference type="EMBL" id="EFE34763.1"/>
    </source>
</evidence>
<name>D4AQL9_ARTBC</name>
<dbReference type="InterPro" id="IPR029058">
    <property type="entry name" value="AB_hydrolase_fold"/>
</dbReference>
<dbReference type="GO" id="GO:0034496">
    <property type="term" value="P:multivesicular body membrane disassembly"/>
    <property type="evidence" value="ECO:0007669"/>
    <property type="project" value="TreeGrafter"/>
</dbReference>
<comment type="subcellular location">
    <subcellularLocation>
        <location evidence="3">Endosome</location>
        <location evidence="3">Multivesicular body membrane</location>
        <topology evidence="3">Single-pass type II membrane protein</topology>
    </subcellularLocation>
    <subcellularLocation>
        <location evidence="2">Prevacuolar compartment membrane</location>
        <topology evidence="2">Single-pass type II membrane protein</topology>
    </subcellularLocation>
</comment>
<dbReference type="Pfam" id="PF26363">
    <property type="entry name" value="Phospholipase-like"/>
    <property type="match status" value="1"/>
</dbReference>
<evidence type="ECO:0000256" key="16">
    <source>
        <dbReference type="ARBA" id="ARBA00023098"/>
    </source>
</evidence>
<feature type="compositionally biased region" description="Low complexity" evidence="21">
    <location>
        <begin position="482"/>
        <end position="502"/>
    </location>
</feature>
<keyword evidence="14" id="KW-1133">Transmembrane helix</keyword>
<comment type="similarity">
    <text evidence="4">Belongs to the AB hydrolase superfamily. Lipase family.</text>
</comment>
<dbReference type="Proteomes" id="UP000008866">
    <property type="component" value="Unassembled WGS sequence"/>
</dbReference>
<feature type="signal peptide" evidence="22">
    <location>
        <begin position="1"/>
        <end position="20"/>
    </location>
</feature>
<evidence type="ECO:0000256" key="8">
    <source>
        <dbReference type="ARBA" id="ARBA00019241"/>
    </source>
</evidence>
<dbReference type="SUPFAM" id="SSF53474">
    <property type="entry name" value="alpha/beta-Hydrolases"/>
    <property type="match status" value="1"/>
</dbReference>
<keyword evidence="11" id="KW-0378">Hydrolase</keyword>
<evidence type="ECO:0000313" key="24">
    <source>
        <dbReference type="Proteomes" id="UP000008866"/>
    </source>
</evidence>
<feature type="chain" id="PRO_5003053413" description="Putative lipase ATG15" evidence="22">
    <location>
        <begin position="21"/>
        <end position="705"/>
    </location>
</feature>
<dbReference type="HOGENOM" id="CLU_028295_0_1_1"/>
<keyword evidence="17" id="KW-0472">Membrane</keyword>
<dbReference type="GO" id="GO:0004806">
    <property type="term" value="F:triacylglycerol lipase activity"/>
    <property type="evidence" value="ECO:0007669"/>
    <property type="project" value="UniProtKB-EC"/>
</dbReference>
<keyword evidence="16" id="KW-0443">Lipid metabolism</keyword>
<evidence type="ECO:0000256" key="14">
    <source>
        <dbReference type="ARBA" id="ARBA00022989"/>
    </source>
</evidence>
<evidence type="ECO:0000256" key="9">
    <source>
        <dbReference type="ARBA" id="ARBA00022692"/>
    </source>
</evidence>
<dbReference type="GO" id="GO:0032585">
    <property type="term" value="C:multivesicular body membrane"/>
    <property type="evidence" value="ECO:0007669"/>
    <property type="project" value="UniProtKB-SubCell"/>
</dbReference>
<evidence type="ECO:0000256" key="20">
    <source>
        <dbReference type="ARBA" id="ARBA00029828"/>
    </source>
</evidence>
<dbReference type="AlphaFoldDB" id="D4AQL9"/>
<comment type="catalytic activity">
    <reaction evidence="1">
        <text>a triacylglycerol + H2O = a diacylglycerol + a fatty acid + H(+)</text>
        <dbReference type="Rhea" id="RHEA:12044"/>
        <dbReference type="ChEBI" id="CHEBI:15377"/>
        <dbReference type="ChEBI" id="CHEBI:15378"/>
        <dbReference type="ChEBI" id="CHEBI:17855"/>
        <dbReference type="ChEBI" id="CHEBI:18035"/>
        <dbReference type="ChEBI" id="CHEBI:28868"/>
        <dbReference type="EC" id="3.1.1.3"/>
    </reaction>
</comment>
<comment type="subunit">
    <text evidence="5">Binds to both phosphatidylinositol (PI) and phosphatidylinositol 3,5-bisphosphate (PIP2).</text>
</comment>
<evidence type="ECO:0000256" key="5">
    <source>
        <dbReference type="ARBA" id="ARBA00011137"/>
    </source>
</evidence>
<evidence type="ECO:0000256" key="18">
    <source>
        <dbReference type="ARBA" id="ARBA00023180"/>
    </source>
</evidence>
<comment type="caution">
    <text evidence="23">The sequence shown here is derived from an EMBL/GenBank/DDBJ whole genome shotgun (WGS) entry which is preliminary data.</text>
</comment>
<keyword evidence="15" id="KW-0072">Autophagy</keyword>
<dbReference type="GO" id="GO:0005775">
    <property type="term" value="C:vacuolar lumen"/>
    <property type="evidence" value="ECO:0007669"/>
    <property type="project" value="TreeGrafter"/>
</dbReference>
<dbReference type="GO" id="GO:0006660">
    <property type="term" value="P:phosphatidylserine catabolic process"/>
    <property type="evidence" value="ECO:0007669"/>
    <property type="project" value="TreeGrafter"/>
</dbReference>
<evidence type="ECO:0000256" key="11">
    <source>
        <dbReference type="ARBA" id="ARBA00022801"/>
    </source>
</evidence>
<reference evidence="24" key="1">
    <citation type="journal article" date="2011" name="Genome Biol.">
        <title>Comparative and functional genomics provide insights into the pathogenicity of dermatophytic fungi.</title>
        <authorList>
            <person name="Burmester A."/>
            <person name="Shelest E."/>
            <person name="Gloeckner G."/>
            <person name="Heddergott C."/>
            <person name="Schindler S."/>
            <person name="Staib P."/>
            <person name="Heidel A."/>
            <person name="Felder M."/>
            <person name="Petzold A."/>
            <person name="Szafranski K."/>
            <person name="Feuermann M."/>
            <person name="Pedruzzi I."/>
            <person name="Priebe S."/>
            <person name="Groth M."/>
            <person name="Winkler R."/>
            <person name="Li W."/>
            <person name="Kniemeyer O."/>
            <person name="Schroeckh V."/>
            <person name="Hertweck C."/>
            <person name="Hube B."/>
            <person name="White T.C."/>
            <person name="Platzer M."/>
            <person name="Guthke R."/>
            <person name="Heitman J."/>
            <person name="Woestemeyer J."/>
            <person name="Zipfel P.F."/>
            <person name="Monod M."/>
            <person name="Brakhage A.A."/>
        </authorList>
    </citation>
    <scope>NUCLEOTIDE SEQUENCE [LARGE SCALE GENOMIC DNA]</scope>
    <source>
        <strain evidence="24">ATCC MYA-4681 / CBS 112371</strain>
    </source>
</reference>
<feature type="region of interest" description="Disordered" evidence="21">
    <location>
        <begin position="559"/>
        <end position="583"/>
    </location>
</feature>
<evidence type="ECO:0000256" key="21">
    <source>
        <dbReference type="SAM" id="MobiDB-lite"/>
    </source>
</evidence>
<evidence type="ECO:0000256" key="7">
    <source>
        <dbReference type="ARBA" id="ARBA00018542"/>
    </source>
</evidence>
<sequence>MLPTNILLSLLAVSSSYASASPQDRYGADQIALVPSEEAGEEPQSLRTTHQFSLRHVFHHGTYEDPTLHKRLDVEPDADLWMESEDGQKVELPKTFEASGQPVKIQRLTDRRPEVVEGRLQAARNPGLASFIPPPEWTIDDVSGPDITDRQTILSLAKMTANAYIQKPGTSQWLSLEHTPWKHSNRFGWENDGLRGHIYADKGNTTIIIALKGTSAALFDGEETTTNDKINDNLFFSCCCGQGGQYFWRQVCDCYTTTYTCNITCVASSLRSENRYYRAALDLFANVTELYPTSNVWITGHSLGGAVSSMLGRTYGLPAVTFEAVPEALPISRLGIPVPPGGDPHTPDADYSGAFHFGHTADPVYMGSCNGATSICTLGGYAMESVCFTGKRCVYDTVQDLGWRVAIGTHRIVNVINDVLKKYKTVPSCQPDKACVDCPNWKFFRSNGSEHTTTKTTSTTPTATRTETCKTPGWWGCLDDTTSQTNHPSTSTSSTSTSSTSTCKTPGWFWCKDKSTTETSITTTSGTTSNPPTTTPKSTSATTTTCETPGWFGCNDPTTTSTTTTSTSPPPSSSSFSSSTTTTCKTPGIIWGCNDVTSTTTSSSAAAGSTSTCKTPGVLWGCNDITTPASTSAAARTTSSCKTPGILWGCNDVITTPASTSATSSTTPTCKTPGILWGCNDISTSPTAGTSTPTLMPHIRPTATG</sequence>
<evidence type="ECO:0000256" key="19">
    <source>
        <dbReference type="ARBA" id="ARBA00024663"/>
    </source>
</evidence>
<dbReference type="GeneID" id="9521129"/>
<dbReference type="Gene3D" id="3.40.50.1820">
    <property type="entry name" value="alpha/beta hydrolase"/>
    <property type="match status" value="1"/>
</dbReference>
<keyword evidence="9" id="KW-0812">Transmembrane</keyword>
<keyword evidence="24" id="KW-1185">Reference proteome</keyword>
<dbReference type="PANTHER" id="PTHR47175">
    <property type="entry name" value="LIPASE ATG15-RELATED"/>
    <property type="match status" value="1"/>
</dbReference>
<evidence type="ECO:0000256" key="4">
    <source>
        <dbReference type="ARBA" id="ARBA00010701"/>
    </source>
</evidence>
<evidence type="ECO:0000256" key="2">
    <source>
        <dbReference type="ARBA" id="ARBA00004270"/>
    </source>
</evidence>
<evidence type="ECO:0000256" key="3">
    <source>
        <dbReference type="ARBA" id="ARBA00004343"/>
    </source>
</evidence>
<keyword evidence="13" id="KW-0735">Signal-anchor</keyword>
<dbReference type="STRING" id="663331.D4AQL9"/>
<evidence type="ECO:0000256" key="10">
    <source>
        <dbReference type="ARBA" id="ARBA00022753"/>
    </source>
</evidence>
<evidence type="ECO:0000256" key="12">
    <source>
        <dbReference type="ARBA" id="ARBA00022963"/>
    </source>
</evidence>
<feature type="region of interest" description="Disordered" evidence="21">
    <location>
        <begin position="519"/>
        <end position="544"/>
    </location>
</feature>
<dbReference type="GO" id="GO:0034727">
    <property type="term" value="P:piecemeal microautophagy of the nucleus"/>
    <property type="evidence" value="ECO:0007669"/>
    <property type="project" value="TreeGrafter"/>
</dbReference>
<evidence type="ECO:0000256" key="22">
    <source>
        <dbReference type="SAM" id="SignalP"/>
    </source>
</evidence>